<feature type="domain" description="Thiamine pyrophosphate enzyme TPP-binding" evidence="5">
    <location>
        <begin position="383"/>
        <end position="525"/>
    </location>
</feature>
<evidence type="ECO:0000256" key="3">
    <source>
        <dbReference type="RuleBase" id="RU362132"/>
    </source>
</evidence>
<evidence type="ECO:0000259" key="4">
    <source>
        <dbReference type="Pfam" id="PF00205"/>
    </source>
</evidence>
<dbReference type="GO" id="GO:0050660">
    <property type="term" value="F:flavin adenine dinucleotide binding"/>
    <property type="evidence" value="ECO:0007669"/>
    <property type="project" value="TreeGrafter"/>
</dbReference>
<dbReference type="AlphaFoldDB" id="A0A381T4T5"/>
<dbReference type="Pfam" id="PF00205">
    <property type="entry name" value="TPP_enzyme_M"/>
    <property type="match status" value="1"/>
</dbReference>
<reference evidence="7" key="1">
    <citation type="submission" date="2018-05" db="EMBL/GenBank/DDBJ databases">
        <authorList>
            <person name="Lanie J.A."/>
            <person name="Ng W.-L."/>
            <person name="Kazmierczak K.M."/>
            <person name="Andrzejewski T.M."/>
            <person name="Davidsen T.M."/>
            <person name="Wayne K.J."/>
            <person name="Tettelin H."/>
            <person name="Glass J.I."/>
            <person name="Rusch D."/>
            <person name="Podicherti R."/>
            <person name="Tsui H.-C.T."/>
            <person name="Winkler M.E."/>
        </authorList>
    </citation>
    <scope>NUCLEOTIDE SEQUENCE</scope>
</reference>
<feature type="domain" description="Thiamine pyrophosphate enzyme N-terminal TPP-binding" evidence="6">
    <location>
        <begin position="4"/>
        <end position="118"/>
    </location>
</feature>
<protein>
    <recommendedName>
        <fullName evidence="8">Thiamine pyrophosphate-binding protein</fullName>
    </recommendedName>
</protein>
<dbReference type="InterPro" id="IPR000399">
    <property type="entry name" value="TPP-bd_CS"/>
</dbReference>
<dbReference type="PANTHER" id="PTHR18968:SF167">
    <property type="entry name" value="ACETOLACTATE SYNTHASE LARGE SUBUNIT ILVB2-RELATED"/>
    <property type="match status" value="1"/>
</dbReference>
<dbReference type="GO" id="GO:0003984">
    <property type="term" value="F:acetolactate synthase activity"/>
    <property type="evidence" value="ECO:0007669"/>
    <property type="project" value="TreeGrafter"/>
</dbReference>
<dbReference type="InterPro" id="IPR029061">
    <property type="entry name" value="THDP-binding"/>
</dbReference>
<dbReference type="SUPFAM" id="SSF52518">
    <property type="entry name" value="Thiamin diphosphate-binding fold (THDP-binding)"/>
    <property type="match status" value="2"/>
</dbReference>
<evidence type="ECO:0000259" key="6">
    <source>
        <dbReference type="Pfam" id="PF02776"/>
    </source>
</evidence>
<dbReference type="SUPFAM" id="SSF52467">
    <property type="entry name" value="DHS-like NAD/FAD-binding domain"/>
    <property type="match status" value="1"/>
</dbReference>
<dbReference type="Gene3D" id="3.40.50.970">
    <property type="match status" value="2"/>
</dbReference>
<organism evidence="7">
    <name type="scientific">marine metagenome</name>
    <dbReference type="NCBI Taxonomy" id="408172"/>
    <lineage>
        <taxon>unclassified sequences</taxon>
        <taxon>metagenomes</taxon>
        <taxon>ecological metagenomes</taxon>
    </lineage>
</organism>
<dbReference type="InterPro" id="IPR011766">
    <property type="entry name" value="TPP_enzyme_TPP-bd"/>
</dbReference>
<dbReference type="NCBIfam" id="NF006122">
    <property type="entry name" value="PRK08266.1"/>
    <property type="match status" value="1"/>
</dbReference>
<dbReference type="InterPro" id="IPR029035">
    <property type="entry name" value="DHS-like_NAD/FAD-binding_dom"/>
</dbReference>
<dbReference type="GO" id="GO:0030976">
    <property type="term" value="F:thiamine pyrophosphate binding"/>
    <property type="evidence" value="ECO:0007669"/>
    <property type="project" value="InterPro"/>
</dbReference>
<evidence type="ECO:0000256" key="1">
    <source>
        <dbReference type="ARBA" id="ARBA00007812"/>
    </source>
</evidence>
<dbReference type="CDD" id="cd07035">
    <property type="entry name" value="TPP_PYR_POX_like"/>
    <property type="match status" value="1"/>
</dbReference>
<dbReference type="Pfam" id="PF02776">
    <property type="entry name" value="TPP_enzyme_N"/>
    <property type="match status" value="1"/>
</dbReference>
<dbReference type="Gene3D" id="3.40.50.1220">
    <property type="entry name" value="TPP-binding domain"/>
    <property type="match status" value="1"/>
</dbReference>
<evidence type="ECO:0008006" key="8">
    <source>
        <dbReference type="Google" id="ProtNLM"/>
    </source>
</evidence>
<dbReference type="InterPro" id="IPR012000">
    <property type="entry name" value="Thiamin_PyroP_enz_cen_dom"/>
</dbReference>
<dbReference type="GO" id="GO:0009097">
    <property type="term" value="P:isoleucine biosynthetic process"/>
    <property type="evidence" value="ECO:0007669"/>
    <property type="project" value="TreeGrafter"/>
</dbReference>
<feature type="domain" description="Thiamine pyrophosphate enzyme central" evidence="4">
    <location>
        <begin position="196"/>
        <end position="322"/>
    </location>
</feature>
<dbReference type="GO" id="GO:0000287">
    <property type="term" value="F:magnesium ion binding"/>
    <property type="evidence" value="ECO:0007669"/>
    <property type="project" value="InterPro"/>
</dbReference>
<dbReference type="GO" id="GO:0005948">
    <property type="term" value="C:acetolactate synthase complex"/>
    <property type="evidence" value="ECO:0007669"/>
    <property type="project" value="TreeGrafter"/>
</dbReference>
<proteinExistence type="inferred from homology"/>
<dbReference type="InterPro" id="IPR045229">
    <property type="entry name" value="TPP_enz"/>
</dbReference>
<sequence>MTKMTGGEALAKSLYREGVRVIFGLPGVQLYHLLDGLAKEPGIRFINTRHEQATTYMADGYSRAGGGIGTALVVPGPGLQNASAGIGTAYSASSPILVVSGQIERDHIGLERGMLHEIKGQIETIKPITKHQKLILDPAEIPEAVHEAFEQLQTGRPRPVQIEIPPETLSDTTDIELLEAGKYERPVASKESVSRGVDLISNAKNPLIWAGGGVISGEASKELTSLAEFLQAPVISTGEGRGAISDRSHLSIGSFRFKNDTFFENRIQDYDLVVAVGTRLLNNQQLTGQKVLQIDIDDEEIGRNYDNTEGINGDAKKTLKEILKGLKNVMPPRESREEELTNLKAERFNPGTVIEPQESFTKVIRSVMPDDGIFISGMTQIGYYSRNKFEVYEPRTYITSSYYGNLGYAYPTALGAKVAQPDKAVVAVCGDGGFMFNVQELATAAKHQINVVAVVFNDNAYGNVMRDQVNMFDGREYGAEVHNPDFMKLAEAFGVRGVRVEGGAPELGKAVQESLEIEAPTLIEVPVGPMPNPFRDY</sequence>
<dbReference type="InterPro" id="IPR012001">
    <property type="entry name" value="Thiamin_PyroP_enz_TPP-bd_dom"/>
</dbReference>
<dbReference type="EMBL" id="UINC01003970">
    <property type="protein sequence ID" value="SVA10744.1"/>
    <property type="molecule type" value="Genomic_DNA"/>
</dbReference>
<accession>A0A381T4T5</accession>
<dbReference type="CDD" id="cd00568">
    <property type="entry name" value="TPP_enzymes"/>
    <property type="match status" value="1"/>
</dbReference>
<evidence type="ECO:0000256" key="2">
    <source>
        <dbReference type="ARBA" id="ARBA00023052"/>
    </source>
</evidence>
<evidence type="ECO:0000259" key="5">
    <source>
        <dbReference type="Pfam" id="PF02775"/>
    </source>
</evidence>
<evidence type="ECO:0000313" key="7">
    <source>
        <dbReference type="EMBL" id="SVA10744.1"/>
    </source>
</evidence>
<comment type="similarity">
    <text evidence="1 3">Belongs to the TPP enzyme family.</text>
</comment>
<gene>
    <name evidence="7" type="ORF">METZ01_LOCUS63598</name>
</gene>
<dbReference type="PANTHER" id="PTHR18968">
    <property type="entry name" value="THIAMINE PYROPHOSPHATE ENZYMES"/>
    <property type="match status" value="1"/>
</dbReference>
<dbReference type="PROSITE" id="PS00187">
    <property type="entry name" value="TPP_ENZYMES"/>
    <property type="match status" value="1"/>
</dbReference>
<name>A0A381T4T5_9ZZZZ</name>
<dbReference type="Pfam" id="PF02775">
    <property type="entry name" value="TPP_enzyme_C"/>
    <property type="match status" value="1"/>
</dbReference>
<dbReference type="GO" id="GO:0009099">
    <property type="term" value="P:L-valine biosynthetic process"/>
    <property type="evidence" value="ECO:0007669"/>
    <property type="project" value="TreeGrafter"/>
</dbReference>
<keyword evidence="2 3" id="KW-0786">Thiamine pyrophosphate</keyword>